<comment type="caution">
    <text evidence="1">The sequence shown here is derived from an EMBL/GenBank/DDBJ whole genome shotgun (WGS) entry which is preliminary data.</text>
</comment>
<dbReference type="AlphaFoldDB" id="A0A5J4R4C9"/>
<dbReference type="EMBL" id="SNRY01001717">
    <property type="protein sequence ID" value="KAA6329017.1"/>
    <property type="molecule type" value="Genomic_DNA"/>
</dbReference>
<proteinExistence type="predicted"/>
<name>A0A5J4R4C9_9ZZZZ</name>
<organism evidence="1">
    <name type="scientific">termite gut metagenome</name>
    <dbReference type="NCBI Taxonomy" id="433724"/>
    <lineage>
        <taxon>unclassified sequences</taxon>
        <taxon>metagenomes</taxon>
        <taxon>organismal metagenomes</taxon>
    </lineage>
</organism>
<evidence type="ECO:0000313" key="1">
    <source>
        <dbReference type="EMBL" id="KAA6329017.1"/>
    </source>
</evidence>
<gene>
    <name evidence="1" type="ORF">EZS27_022138</name>
</gene>
<accession>A0A5J4R4C9</accession>
<reference evidence="1" key="1">
    <citation type="submission" date="2019-03" db="EMBL/GenBank/DDBJ databases">
        <title>Single cell metagenomics reveals metabolic interactions within the superorganism composed of flagellate Streblomastix strix and complex community of Bacteroidetes bacteria on its surface.</title>
        <authorList>
            <person name="Treitli S.C."/>
            <person name="Kolisko M."/>
            <person name="Husnik F."/>
            <person name="Keeling P."/>
            <person name="Hampl V."/>
        </authorList>
    </citation>
    <scope>NUCLEOTIDE SEQUENCE</scope>
    <source>
        <strain evidence="1">STM</strain>
    </source>
</reference>
<sequence>MGKVSIEQRDEIINRKQRFGALEIDTIVGKENQGAILTVTERVTGFLLMRKLPEGKNAQALAKELYLL</sequence>
<protein>
    <submittedName>
        <fullName evidence="1">Uncharacterized protein</fullName>
    </submittedName>
</protein>